<dbReference type="EMBL" id="CP061800">
    <property type="protein sequence ID" value="QTA89757.1"/>
    <property type="molecule type" value="Genomic_DNA"/>
</dbReference>
<dbReference type="PANTHER" id="PTHR30592">
    <property type="entry name" value="FORMATE DEHYDROGENASE"/>
    <property type="match status" value="1"/>
</dbReference>
<evidence type="ECO:0000256" key="2">
    <source>
        <dbReference type="ARBA" id="ARBA00023150"/>
    </source>
</evidence>
<accession>A0A975GQC9</accession>
<feature type="active site" description="Cysteine persulfide intermediate" evidence="3">
    <location>
        <position position="110"/>
    </location>
</feature>
<evidence type="ECO:0000256" key="3">
    <source>
        <dbReference type="HAMAP-Rule" id="MF_00187"/>
    </source>
</evidence>
<comment type="function">
    <text evidence="3">Required for formate dehydrogenase (FDH) activity. Acts as a sulfur carrier protein that transfers sulfur from IscS to the molybdenum cofactor prior to its insertion into FDH.</text>
</comment>
<name>A0A975GQC9_9BACT</name>
<dbReference type="SUPFAM" id="SSF53927">
    <property type="entry name" value="Cytidine deaminase-like"/>
    <property type="match status" value="1"/>
</dbReference>
<dbReference type="PANTHER" id="PTHR30592:SF1">
    <property type="entry name" value="SULFUR CARRIER PROTEIN FDHD"/>
    <property type="match status" value="1"/>
</dbReference>
<dbReference type="Pfam" id="PF02634">
    <property type="entry name" value="FdhD-NarQ"/>
    <property type="match status" value="1"/>
</dbReference>
<evidence type="ECO:0000256" key="1">
    <source>
        <dbReference type="ARBA" id="ARBA00022490"/>
    </source>
</evidence>
<dbReference type="PIRSF" id="PIRSF015626">
    <property type="entry name" value="FdhD"/>
    <property type="match status" value="1"/>
</dbReference>
<dbReference type="RefSeq" id="WP_207678240.1">
    <property type="nucleotide sequence ID" value="NZ_CP061800.1"/>
</dbReference>
<protein>
    <recommendedName>
        <fullName evidence="3">Sulfur carrier protein FdhD</fullName>
    </recommendedName>
</protein>
<dbReference type="GO" id="GO:0006777">
    <property type="term" value="P:Mo-molybdopterin cofactor biosynthetic process"/>
    <property type="evidence" value="ECO:0007669"/>
    <property type="project" value="UniProtKB-UniRule"/>
</dbReference>
<keyword evidence="2 3" id="KW-0501">Molybdenum cofactor biosynthesis</keyword>
<keyword evidence="1 3" id="KW-0963">Cytoplasm</keyword>
<dbReference type="KEGG" id="dmm:dnm_058140"/>
<dbReference type="Proteomes" id="UP000663722">
    <property type="component" value="Chromosome"/>
</dbReference>
<dbReference type="HAMAP" id="MF_00187">
    <property type="entry name" value="FdhD"/>
    <property type="match status" value="1"/>
</dbReference>
<dbReference type="GO" id="GO:0097163">
    <property type="term" value="F:sulfur carrier activity"/>
    <property type="evidence" value="ECO:0007669"/>
    <property type="project" value="UniProtKB-UniRule"/>
</dbReference>
<sequence length="270" mass="29497">MTTYLDHQVIHWNKGTSTSLPHKLVGEEPLSIRIQGNPYSVIMRTPGDEIAHVAGFCLAEGLADDPDDFTSIGFCDGSETNVVTVTLSKSRQEKIPQHLERRGFISQTSCGLCGKEIVDDLYQTIHPLEDGKTTDLGRAADCLGQLPRHQPLRGHTRASHAAAIYNSNYELLSVAEDVGRHNALDKAIGKLFLARKLRDASLLVLSSRISYELVQKAARARIPVILAVSRPTALAVKLASQLNMSLACLAKGSGLYIFCCHHRLLSLSSM</sequence>
<keyword evidence="5" id="KW-1185">Reference proteome</keyword>
<comment type="caution">
    <text evidence="3">Lacks conserved residue(s) required for the propagation of feature annotation.</text>
</comment>
<organism evidence="4 5">
    <name type="scientific">Desulfonema magnum</name>
    <dbReference type="NCBI Taxonomy" id="45655"/>
    <lineage>
        <taxon>Bacteria</taxon>
        <taxon>Pseudomonadati</taxon>
        <taxon>Thermodesulfobacteriota</taxon>
        <taxon>Desulfobacteria</taxon>
        <taxon>Desulfobacterales</taxon>
        <taxon>Desulfococcaceae</taxon>
        <taxon>Desulfonema</taxon>
    </lineage>
</organism>
<comment type="similarity">
    <text evidence="3">Belongs to the FdhD family.</text>
</comment>
<dbReference type="NCBIfam" id="TIGR00129">
    <property type="entry name" value="fdhD_narQ"/>
    <property type="match status" value="1"/>
</dbReference>
<evidence type="ECO:0000313" key="5">
    <source>
        <dbReference type="Proteomes" id="UP000663722"/>
    </source>
</evidence>
<evidence type="ECO:0000313" key="4">
    <source>
        <dbReference type="EMBL" id="QTA89757.1"/>
    </source>
</evidence>
<dbReference type="GO" id="GO:0016783">
    <property type="term" value="F:sulfurtransferase activity"/>
    <property type="evidence" value="ECO:0007669"/>
    <property type="project" value="InterPro"/>
</dbReference>
<dbReference type="GO" id="GO:0005737">
    <property type="term" value="C:cytoplasm"/>
    <property type="evidence" value="ECO:0007669"/>
    <property type="project" value="UniProtKB-SubCell"/>
</dbReference>
<dbReference type="InterPro" id="IPR016193">
    <property type="entry name" value="Cytidine_deaminase-like"/>
</dbReference>
<dbReference type="AlphaFoldDB" id="A0A975GQC9"/>
<dbReference type="Gene3D" id="3.10.20.10">
    <property type="match status" value="1"/>
</dbReference>
<gene>
    <name evidence="3 4" type="primary">fdhD</name>
    <name evidence="4" type="ORF">dnm_058140</name>
</gene>
<comment type="subcellular location">
    <subcellularLocation>
        <location evidence="3">Cytoplasm</location>
    </subcellularLocation>
</comment>
<dbReference type="Gene3D" id="3.40.140.10">
    <property type="entry name" value="Cytidine Deaminase, domain 2"/>
    <property type="match status" value="1"/>
</dbReference>
<dbReference type="InterPro" id="IPR003786">
    <property type="entry name" value="FdhD"/>
</dbReference>
<proteinExistence type="inferred from homology"/>
<reference evidence="4" key="1">
    <citation type="journal article" date="2021" name="Microb. Physiol.">
        <title>Proteogenomic Insights into the Physiology of Marine, Sulfate-Reducing, Filamentous Desulfonema limicola and Desulfonema magnum.</title>
        <authorList>
            <person name="Schnaars V."/>
            <person name="Wohlbrand L."/>
            <person name="Scheve S."/>
            <person name="Hinrichs C."/>
            <person name="Reinhardt R."/>
            <person name="Rabus R."/>
        </authorList>
    </citation>
    <scope>NUCLEOTIDE SEQUENCE</scope>
    <source>
        <strain evidence="4">4be13</strain>
    </source>
</reference>